<dbReference type="Pfam" id="PF01096">
    <property type="entry name" value="Zn_ribbon_TFIIS"/>
    <property type="match status" value="1"/>
</dbReference>
<dbReference type="InterPro" id="IPR001529">
    <property type="entry name" value="Zn_ribbon_RPB9"/>
</dbReference>
<dbReference type="Pfam" id="PF02150">
    <property type="entry name" value="Zn_ribbon_RPB9"/>
    <property type="match status" value="1"/>
</dbReference>
<dbReference type="NCBIfam" id="TIGR01384">
    <property type="entry name" value="TFS_arch"/>
    <property type="match status" value="1"/>
</dbReference>
<dbReference type="PANTHER" id="PTHR11239:SF12">
    <property type="entry name" value="DNA-DIRECTED RNA POLYMERASE III SUBUNIT RPC10"/>
    <property type="match status" value="1"/>
</dbReference>
<comment type="similarity">
    <text evidence="7 10">Belongs to the archaeal rpoM/eukaryotic RPA12/RPB9/RPC11 RNA polymerase family.</text>
</comment>
<keyword evidence="3 9" id="KW-0863">Zinc-finger</keyword>
<dbReference type="PIRSF" id="PIRSF005586">
    <property type="entry name" value="RNApol_RpoM"/>
    <property type="match status" value="1"/>
</dbReference>
<dbReference type="RefSeq" id="WP_014868092.1">
    <property type="nucleotide sequence ID" value="NZ_BSDU01000002.1"/>
</dbReference>
<dbReference type="Proteomes" id="UP000737555">
    <property type="component" value="Unassembled WGS sequence"/>
</dbReference>
<sequence>MMFCPQCKGLMISSGGQLKCKKCGYIRDFNDSDRLKKTDKRLEKEIIIVDNVEEVATLPTITTKCPECECTTAYWWLRQLRAADESEVRFFRCTACGKTWREYD</sequence>
<keyword evidence="7 10" id="KW-0804">Transcription</keyword>
<name>A0A0X3BRG1_9EURY</name>
<evidence type="ECO:0000313" key="12">
    <source>
        <dbReference type="EMBL" id="CVK34124.1"/>
    </source>
</evidence>
<evidence type="ECO:0000256" key="5">
    <source>
        <dbReference type="ARBA" id="ARBA00023015"/>
    </source>
</evidence>
<feature type="binding site" evidence="8">
    <location>
        <position position="20"/>
    </location>
    <ligand>
        <name>Zn(2+)</name>
        <dbReference type="ChEBI" id="CHEBI:29105"/>
        <label>1</label>
    </ligand>
</feature>
<organism evidence="12 14">
    <name type="scientific">Methanoculleus bourgensis</name>
    <dbReference type="NCBI Taxonomy" id="83986"/>
    <lineage>
        <taxon>Archaea</taxon>
        <taxon>Methanobacteriati</taxon>
        <taxon>Methanobacteriota</taxon>
        <taxon>Stenosarchaea group</taxon>
        <taxon>Methanomicrobia</taxon>
        <taxon>Methanomicrobiales</taxon>
        <taxon>Methanomicrobiaceae</taxon>
        <taxon>Methanoculleus</taxon>
    </lineage>
</organism>
<keyword evidence="12" id="KW-0808">Transferase</keyword>
<dbReference type="Gene3D" id="2.20.25.10">
    <property type="match status" value="1"/>
</dbReference>
<dbReference type="AlphaFoldDB" id="A0A0X3BRG1"/>
<accession>A0A0X3BRG1</accession>
<feature type="binding site" evidence="8">
    <location>
        <position position="68"/>
    </location>
    <ligand>
        <name>Zn(2+)</name>
        <dbReference type="ChEBI" id="CHEBI:29105"/>
        <label>2</label>
    </ligand>
</feature>
<keyword evidence="12" id="KW-0240">DNA-directed RNA polymerase</keyword>
<feature type="binding site" evidence="8">
    <location>
        <position position="93"/>
    </location>
    <ligand>
        <name>Zn(2+)</name>
        <dbReference type="ChEBI" id="CHEBI:29105"/>
        <label>2</label>
    </ligand>
</feature>
<evidence type="ECO:0000256" key="1">
    <source>
        <dbReference type="ARBA" id="ARBA00018272"/>
    </source>
</evidence>
<feature type="binding site" evidence="8">
    <location>
        <position position="4"/>
    </location>
    <ligand>
        <name>Zn(2+)</name>
        <dbReference type="ChEBI" id="CHEBI:29105"/>
        <label>1</label>
    </ligand>
</feature>
<evidence type="ECO:0000256" key="8">
    <source>
        <dbReference type="PIRSR" id="PIRSR005586-1"/>
    </source>
</evidence>
<feature type="binding site" evidence="8">
    <location>
        <position position="65"/>
    </location>
    <ligand>
        <name>Zn(2+)</name>
        <dbReference type="ChEBI" id="CHEBI:29105"/>
        <label>2</label>
    </ligand>
</feature>
<feature type="binding site" evidence="8">
    <location>
        <position position="23"/>
    </location>
    <ligand>
        <name>Zn(2+)</name>
        <dbReference type="ChEBI" id="CHEBI:29105"/>
        <label>1</label>
    </ligand>
</feature>
<dbReference type="OrthoDB" id="72957at2157"/>
<dbReference type="GeneID" id="13354076"/>
<dbReference type="EMBL" id="JABMJE010000087">
    <property type="protein sequence ID" value="NQS78423.1"/>
    <property type="molecule type" value="Genomic_DNA"/>
</dbReference>
<reference evidence="12 14" key="1">
    <citation type="submission" date="2016-01" db="EMBL/GenBank/DDBJ databases">
        <authorList>
            <person name="Manzoor S."/>
        </authorList>
    </citation>
    <scope>NUCLEOTIDE SEQUENCE [LARGE SCALE GENOMIC DNA]</scope>
    <source>
        <strain evidence="12">Methanoculleus sp MAB1</strain>
    </source>
</reference>
<reference evidence="13" key="2">
    <citation type="submission" date="2020-05" db="EMBL/GenBank/DDBJ databases">
        <title>The first insight into the ecology of ammonia-tolerant syntrophic propionate oxidizing bacteria.</title>
        <authorList>
            <person name="Singh A."/>
            <person name="Schnurer A."/>
            <person name="Westerholm M."/>
        </authorList>
    </citation>
    <scope>NUCLEOTIDE SEQUENCE</scope>
    <source>
        <strain evidence="13">MAG54</strain>
    </source>
</reference>
<dbReference type="EMBL" id="LT158599">
    <property type="protein sequence ID" value="CVK34124.1"/>
    <property type="molecule type" value="Genomic_DNA"/>
</dbReference>
<keyword evidence="2 8" id="KW-0479">Metal-binding</keyword>
<dbReference type="Proteomes" id="UP000069850">
    <property type="component" value="Chromosome 1"/>
</dbReference>
<keyword evidence="4 8" id="KW-0862">Zinc</keyword>
<feature type="binding site" evidence="8">
    <location>
        <position position="7"/>
    </location>
    <ligand>
        <name>Zn(2+)</name>
        <dbReference type="ChEBI" id="CHEBI:29105"/>
        <label>1</label>
    </ligand>
</feature>
<dbReference type="PROSITE" id="PS51133">
    <property type="entry name" value="ZF_TFIIS_2"/>
    <property type="match status" value="1"/>
</dbReference>
<dbReference type="GO" id="GO:0000428">
    <property type="term" value="C:DNA-directed RNA polymerase complex"/>
    <property type="evidence" value="ECO:0007669"/>
    <property type="project" value="UniProtKB-KW"/>
</dbReference>
<dbReference type="InterPro" id="IPR012164">
    <property type="entry name" value="Rpa12/Rpb9/Rpc10/TFS"/>
</dbReference>
<evidence type="ECO:0000313" key="14">
    <source>
        <dbReference type="Proteomes" id="UP000069850"/>
    </source>
</evidence>
<evidence type="ECO:0000256" key="2">
    <source>
        <dbReference type="ARBA" id="ARBA00022723"/>
    </source>
</evidence>
<evidence type="ECO:0000256" key="7">
    <source>
        <dbReference type="PIRNR" id="PIRNR005586"/>
    </source>
</evidence>
<dbReference type="SMART" id="SM00440">
    <property type="entry name" value="ZnF_C2C2"/>
    <property type="match status" value="1"/>
</dbReference>
<dbReference type="InterPro" id="IPR006288">
    <property type="entry name" value="TFS"/>
</dbReference>
<evidence type="ECO:0000256" key="6">
    <source>
        <dbReference type="ARBA" id="ARBA00032962"/>
    </source>
</evidence>
<protein>
    <recommendedName>
        <fullName evidence="1">Transcription factor S</fullName>
    </recommendedName>
    <alternativeName>
        <fullName evidence="6">Transcription elongation factor IIS/RNA polymerase subunit homolog</fullName>
    </alternativeName>
</protein>
<feature type="domain" description="TFIIS-type" evidence="11">
    <location>
        <begin position="61"/>
        <end position="101"/>
    </location>
</feature>
<keyword evidence="12" id="KW-0548">Nucleotidyltransferase</keyword>
<dbReference type="GO" id="GO:0003676">
    <property type="term" value="F:nucleic acid binding"/>
    <property type="evidence" value="ECO:0007669"/>
    <property type="project" value="InterPro"/>
</dbReference>
<feature type="zinc finger region" description="C4-type" evidence="9">
    <location>
        <begin position="4"/>
        <end position="23"/>
    </location>
</feature>
<dbReference type="GO" id="GO:0003899">
    <property type="term" value="F:DNA-directed RNA polymerase activity"/>
    <property type="evidence" value="ECO:0007669"/>
    <property type="project" value="InterPro"/>
</dbReference>
<keyword evidence="5" id="KW-0805">Transcription regulation</keyword>
<evidence type="ECO:0000256" key="9">
    <source>
        <dbReference type="PIRSR" id="PIRSR005586-2"/>
    </source>
</evidence>
<dbReference type="SUPFAM" id="SSF57783">
    <property type="entry name" value="Zinc beta-ribbon"/>
    <property type="match status" value="1"/>
</dbReference>
<dbReference type="GO" id="GO:0008270">
    <property type="term" value="F:zinc ion binding"/>
    <property type="evidence" value="ECO:0007669"/>
    <property type="project" value="UniProtKB-KW"/>
</dbReference>
<proteinExistence type="inferred from homology"/>
<dbReference type="PANTHER" id="PTHR11239">
    <property type="entry name" value="DNA-DIRECTED RNA POLYMERASE"/>
    <property type="match status" value="1"/>
</dbReference>
<dbReference type="KEGG" id="mema:MMAB1_2911"/>
<evidence type="ECO:0000259" key="11">
    <source>
        <dbReference type="PROSITE" id="PS51133"/>
    </source>
</evidence>
<dbReference type="CDD" id="cd10511">
    <property type="entry name" value="Zn-ribbon_TFS"/>
    <property type="match status" value="1"/>
</dbReference>
<feature type="binding site" evidence="8">
    <location>
        <position position="96"/>
    </location>
    <ligand>
        <name>Zn(2+)</name>
        <dbReference type="ChEBI" id="CHEBI:29105"/>
        <label>2</label>
    </ligand>
</feature>
<gene>
    <name evidence="12" type="primary">rpoM</name>
    <name evidence="13" type="ORF">HQQ74_06930</name>
    <name evidence="12" type="ORF">MMAB1_2911</name>
</gene>
<evidence type="ECO:0000256" key="10">
    <source>
        <dbReference type="RuleBase" id="RU003474"/>
    </source>
</evidence>
<evidence type="ECO:0000313" key="13">
    <source>
        <dbReference type="EMBL" id="NQS78423.1"/>
    </source>
</evidence>
<dbReference type="InterPro" id="IPR001222">
    <property type="entry name" value="Znf_TFIIS"/>
</dbReference>
<dbReference type="PROSITE" id="PS00466">
    <property type="entry name" value="ZF_TFIIS_1"/>
    <property type="match status" value="1"/>
</dbReference>
<evidence type="ECO:0000256" key="3">
    <source>
        <dbReference type="ARBA" id="ARBA00022771"/>
    </source>
</evidence>
<dbReference type="OMA" id="MEFCDEC"/>
<dbReference type="GeneID" id="27138429"/>
<dbReference type="SMART" id="SM00661">
    <property type="entry name" value="RPOL9"/>
    <property type="match status" value="1"/>
</dbReference>
<dbReference type="GO" id="GO:0006351">
    <property type="term" value="P:DNA-templated transcription"/>
    <property type="evidence" value="ECO:0007669"/>
    <property type="project" value="InterPro"/>
</dbReference>
<dbReference type="GO" id="GO:0006355">
    <property type="term" value="P:regulation of DNA-templated transcription"/>
    <property type="evidence" value="ECO:0007669"/>
    <property type="project" value="InterPro"/>
</dbReference>
<evidence type="ECO:0000256" key="4">
    <source>
        <dbReference type="ARBA" id="ARBA00022833"/>
    </source>
</evidence>